<dbReference type="InterPro" id="IPR038906">
    <property type="entry name" value="TTC36"/>
</dbReference>
<dbReference type="InterPro" id="IPR019734">
    <property type="entry name" value="TPR_rpt"/>
</dbReference>
<dbReference type="SMART" id="SM00028">
    <property type="entry name" value="TPR"/>
    <property type="match status" value="3"/>
</dbReference>
<evidence type="ECO:0000256" key="4">
    <source>
        <dbReference type="SAM" id="MobiDB-lite"/>
    </source>
</evidence>
<organism evidence="5 6">
    <name type="scientific">Mesorhabditis belari</name>
    <dbReference type="NCBI Taxonomy" id="2138241"/>
    <lineage>
        <taxon>Eukaryota</taxon>
        <taxon>Metazoa</taxon>
        <taxon>Ecdysozoa</taxon>
        <taxon>Nematoda</taxon>
        <taxon>Chromadorea</taxon>
        <taxon>Rhabditida</taxon>
        <taxon>Rhabditina</taxon>
        <taxon>Rhabditomorpha</taxon>
        <taxon>Rhabditoidea</taxon>
        <taxon>Rhabditidae</taxon>
        <taxon>Mesorhabditinae</taxon>
        <taxon>Mesorhabditis</taxon>
    </lineage>
</organism>
<evidence type="ECO:0000256" key="1">
    <source>
        <dbReference type="ARBA" id="ARBA00006995"/>
    </source>
</evidence>
<keyword evidence="3" id="KW-0802">TPR repeat</keyword>
<reference evidence="6" key="1">
    <citation type="submission" date="2024-02" db="UniProtKB">
        <authorList>
            <consortium name="WormBaseParasite"/>
        </authorList>
    </citation>
    <scope>IDENTIFICATION</scope>
</reference>
<keyword evidence="5" id="KW-1185">Reference proteome</keyword>
<proteinExistence type="inferred from homology"/>
<dbReference type="PANTHER" id="PTHR21405:SF0">
    <property type="entry name" value="TETRATRICOPEPTIDE REPEAT PROTEIN 36"/>
    <property type="match status" value="1"/>
</dbReference>
<dbReference type="WBParaSite" id="MBELARI_LOCUS21419">
    <property type="protein sequence ID" value="MBELARI_LOCUS21419"/>
    <property type="gene ID" value="MBELARI_LOCUS21419"/>
</dbReference>
<accession>A0AAF3F4F6</accession>
<dbReference type="AlphaFoldDB" id="A0AAF3F4F6"/>
<dbReference type="PANTHER" id="PTHR21405">
    <property type="entry name" value="CDNA SEQUENCE BC021608"/>
    <property type="match status" value="1"/>
</dbReference>
<protein>
    <recommendedName>
        <fullName evidence="7">Tetratricopeptide repeat protein 36</fullName>
    </recommendedName>
</protein>
<dbReference type="InterPro" id="IPR011990">
    <property type="entry name" value="TPR-like_helical_dom_sf"/>
</dbReference>
<evidence type="ECO:0000313" key="5">
    <source>
        <dbReference type="Proteomes" id="UP000887575"/>
    </source>
</evidence>
<dbReference type="GO" id="GO:0006570">
    <property type="term" value="P:tyrosine metabolic process"/>
    <property type="evidence" value="ECO:0007669"/>
    <property type="project" value="TreeGrafter"/>
</dbReference>
<dbReference type="Gene3D" id="1.25.40.10">
    <property type="entry name" value="Tetratricopeptide repeat domain"/>
    <property type="match status" value="1"/>
</dbReference>
<feature type="region of interest" description="Disordered" evidence="4">
    <location>
        <begin position="14"/>
        <end position="42"/>
    </location>
</feature>
<evidence type="ECO:0000256" key="3">
    <source>
        <dbReference type="ARBA" id="ARBA00022803"/>
    </source>
</evidence>
<dbReference type="FunFam" id="1.25.40.10:FF:000213">
    <property type="entry name" value="Tetratricopeptide repeat domain 36"/>
    <property type="match status" value="1"/>
</dbReference>
<sequence>MATAHDRKILNRILNPLMPDEDPTEEKVAEDEQIDHPEYAKSRQLEKEAIALAEGGNIAKALEKFDEAIEVCPVNPSAFNNRAQAHRLNSETEKAMSDLDMALELSEGKGKSGCQAFVQRALIRRLNGDDQGAKADYEKAAALGSSFAKMQLVALNPYAAMCNKMLSEVMQNLREGKE</sequence>
<evidence type="ECO:0000313" key="6">
    <source>
        <dbReference type="WBParaSite" id="MBELARI_LOCUS21419"/>
    </source>
</evidence>
<feature type="compositionally biased region" description="Acidic residues" evidence="4">
    <location>
        <begin position="19"/>
        <end position="33"/>
    </location>
</feature>
<evidence type="ECO:0008006" key="7">
    <source>
        <dbReference type="Google" id="ProtNLM"/>
    </source>
</evidence>
<keyword evidence="2" id="KW-0677">Repeat</keyword>
<comment type="similarity">
    <text evidence="1">Belongs to the TTC36 family.</text>
</comment>
<evidence type="ECO:0000256" key="2">
    <source>
        <dbReference type="ARBA" id="ARBA00022737"/>
    </source>
</evidence>
<dbReference type="SUPFAM" id="SSF48452">
    <property type="entry name" value="TPR-like"/>
    <property type="match status" value="1"/>
</dbReference>
<dbReference type="Proteomes" id="UP000887575">
    <property type="component" value="Unassembled WGS sequence"/>
</dbReference>
<name>A0AAF3F4F6_9BILA</name>